<protein>
    <submittedName>
        <fullName evidence="2">Transposase</fullName>
    </submittedName>
</protein>
<dbReference type="PANTHER" id="PTHR33055:SF3">
    <property type="entry name" value="PUTATIVE TRANSPOSASE FOR IS117-RELATED"/>
    <property type="match status" value="1"/>
</dbReference>
<evidence type="ECO:0000313" key="3">
    <source>
        <dbReference type="Proteomes" id="UP000472320"/>
    </source>
</evidence>
<dbReference type="EMBL" id="WNKX01000083">
    <property type="protein sequence ID" value="MTW14587.1"/>
    <property type="molecule type" value="Genomic_DNA"/>
</dbReference>
<evidence type="ECO:0000259" key="1">
    <source>
        <dbReference type="Pfam" id="PF02371"/>
    </source>
</evidence>
<dbReference type="GO" id="GO:0004803">
    <property type="term" value="F:transposase activity"/>
    <property type="evidence" value="ECO:0007669"/>
    <property type="project" value="InterPro"/>
</dbReference>
<dbReference type="InterPro" id="IPR047650">
    <property type="entry name" value="Transpos_IS110"/>
</dbReference>
<organism evidence="2 3">
    <name type="scientific">Massilia eburnea</name>
    <dbReference type="NCBI Taxonomy" id="1776165"/>
    <lineage>
        <taxon>Bacteria</taxon>
        <taxon>Pseudomonadati</taxon>
        <taxon>Pseudomonadota</taxon>
        <taxon>Betaproteobacteria</taxon>
        <taxon>Burkholderiales</taxon>
        <taxon>Oxalobacteraceae</taxon>
        <taxon>Telluria group</taxon>
        <taxon>Massilia</taxon>
    </lineage>
</organism>
<feature type="non-terminal residue" evidence="2">
    <location>
        <position position="1"/>
    </location>
</feature>
<dbReference type="GO" id="GO:0003677">
    <property type="term" value="F:DNA binding"/>
    <property type="evidence" value="ECO:0007669"/>
    <property type="project" value="InterPro"/>
</dbReference>
<accession>A0A6L6QRR2</accession>
<proteinExistence type="predicted"/>
<gene>
    <name evidence="2" type="ORF">GM658_28665</name>
</gene>
<evidence type="ECO:0000313" key="2">
    <source>
        <dbReference type="EMBL" id="MTW14587.1"/>
    </source>
</evidence>
<sequence>TTAAKILGHVGDVRRFENAKALAAYIGVTPRQRQSGSTIRGRTMMSRMGSPRLRAALFLPSLVAKRHNPLLKQFGARLEAGGLSKMAVAGAIMRKLVHLVYGVVKSGKPFDPNFLGNGLAIQD</sequence>
<keyword evidence="3" id="KW-1185">Reference proteome</keyword>
<comment type="caution">
    <text evidence="2">The sequence shown here is derived from an EMBL/GenBank/DDBJ whole genome shotgun (WGS) entry which is preliminary data.</text>
</comment>
<name>A0A6L6QRR2_9BURK</name>
<dbReference type="PANTHER" id="PTHR33055">
    <property type="entry name" value="TRANSPOSASE FOR INSERTION SEQUENCE ELEMENT IS1111A"/>
    <property type="match status" value="1"/>
</dbReference>
<feature type="non-terminal residue" evidence="2">
    <location>
        <position position="123"/>
    </location>
</feature>
<reference evidence="2 3" key="1">
    <citation type="submission" date="2019-11" db="EMBL/GenBank/DDBJ databases">
        <title>Type strains purchased from KCTC, JCM and DSMZ.</title>
        <authorList>
            <person name="Lu H."/>
        </authorList>
    </citation>
    <scope>NUCLEOTIDE SEQUENCE [LARGE SCALE GENOMIC DNA]</scope>
    <source>
        <strain evidence="2 3">JCM 31587</strain>
    </source>
</reference>
<dbReference type="AlphaFoldDB" id="A0A6L6QRR2"/>
<feature type="domain" description="Transposase IS116/IS110/IS902 C-terminal" evidence="1">
    <location>
        <begin position="1"/>
        <end position="74"/>
    </location>
</feature>
<dbReference type="GO" id="GO:0006313">
    <property type="term" value="P:DNA transposition"/>
    <property type="evidence" value="ECO:0007669"/>
    <property type="project" value="InterPro"/>
</dbReference>
<dbReference type="Proteomes" id="UP000472320">
    <property type="component" value="Unassembled WGS sequence"/>
</dbReference>
<dbReference type="InterPro" id="IPR003346">
    <property type="entry name" value="Transposase_20"/>
</dbReference>
<dbReference type="Pfam" id="PF02371">
    <property type="entry name" value="Transposase_20"/>
    <property type="match status" value="1"/>
</dbReference>
<dbReference type="OrthoDB" id="9795150at2"/>
<dbReference type="RefSeq" id="WP_155457516.1">
    <property type="nucleotide sequence ID" value="NZ_WNKX01000083.1"/>
</dbReference>